<comment type="subcellular location">
    <subcellularLocation>
        <location evidence="2">Secreted</location>
    </subcellularLocation>
</comment>
<feature type="domain" description="Beta-mannosidase-like galactose-binding" evidence="16">
    <location>
        <begin position="37"/>
        <end position="208"/>
    </location>
</feature>
<gene>
    <name evidence="17" type="ORF">PEPS_40850</name>
</gene>
<name>A0ABM7VLD5_9BACT</name>
<dbReference type="EMBL" id="AP025295">
    <property type="protein sequence ID" value="BDD01805.1"/>
    <property type="molecule type" value="Genomic_DNA"/>
</dbReference>
<keyword evidence="8" id="KW-0325">Glycoprotein</keyword>
<evidence type="ECO:0000256" key="4">
    <source>
        <dbReference type="ARBA" id="ARBA00011738"/>
    </source>
</evidence>
<dbReference type="Gene3D" id="3.20.20.80">
    <property type="entry name" value="Glycosidases"/>
    <property type="match status" value="1"/>
</dbReference>
<keyword evidence="17" id="KW-0614">Plasmid</keyword>
<keyword evidence="9" id="KW-0326">Glycosidase</keyword>
<dbReference type="InterPro" id="IPR008979">
    <property type="entry name" value="Galactose-bd-like_sf"/>
</dbReference>
<dbReference type="InterPro" id="IPR050887">
    <property type="entry name" value="Beta-mannosidase_GH2"/>
</dbReference>
<evidence type="ECO:0000259" key="13">
    <source>
        <dbReference type="Pfam" id="PF00703"/>
    </source>
</evidence>
<dbReference type="SUPFAM" id="SSF49785">
    <property type="entry name" value="Galactose-binding domain-like"/>
    <property type="match status" value="1"/>
</dbReference>
<protein>
    <recommendedName>
        <fullName evidence="11">Beta-mannosidase B</fullName>
        <ecNumber evidence="5">3.2.1.25</ecNumber>
    </recommendedName>
    <alternativeName>
        <fullName evidence="12">Mannanase B</fullName>
    </alternativeName>
</protein>
<evidence type="ECO:0000256" key="5">
    <source>
        <dbReference type="ARBA" id="ARBA00012754"/>
    </source>
</evidence>
<dbReference type="EC" id="3.2.1.25" evidence="5"/>
<dbReference type="InterPro" id="IPR041625">
    <property type="entry name" value="Beta-mannosidase_Ig"/>
</dbReference>
<dbReference type="Pfam" id="PF22666">
    <property type="entry name" value="Glyco_hydro_2_N2"/>
    <property type="match status" value="1"/>
</dbReference>
<evidence type="ECO:0000256" key="12">
    <source>
        <dbReference type="ARBA" id="ARBA00041614"/>
    </source>
</evidence>
<dbReference type="Gene3D" id="2.60.120.260">
    <property type="entry name" value="Galactose-binding domain-like"/>
    <property type="match status" value="1"/>
</dbReference>
<keyword evidence="6" id="KW-0964">Secreted</keyword>
<dbReference type="InterPro" id="IPR013783">
    <property type="entry name" value="Ig-like_fold"/>
</dbReference>
<comment type="similarity">
    <text evidence="10">Belongs to the glycosyl hydrolase 2 family. Beta-mannosidase B subfamily.</text>
</comment>
<evidence type="ECO:0000313" key="18">
    <source>
        <dbReference type="Proteomes" id="UP001354989"/>
    </source>
</evidence>
<evidence type="ECO:0000256" key="2">
    <source>
        <dbReference type="ARBA" id="ARBA00004613"/>
    </source>
</evidence>
<dbReference type="Proteomes" id="UP001354989">
    <property type="component" value="Plasmid pPP3"/>
</dbReference>
<organism evidence="17 18">
    <name type="scientific">Persicobacter psychrovividus</name>
    <dbReference type="NCBI Taxonomy" id="387638"/>
    <lineage>
        <taxon>Bacteria</taxon>
        <taxon>Pseudomonadati</taxon>
        <taxon>Bacteroidota</taxon>
        <taxon>Cytophagia</taxon>
        <taxon>Cytophagales</taxon>
        <taxon>Persicobacteraceae</taxon>
        <taxon>Persicobacter</taxon>
    </lineage>
</organism>
<evidence type="ECO:0000256" key="8">
    <source>
        <dbReference type="ARBA" id="ARBA00023180"/>
    </source>
</evidence>
<dbReference type="InterPro" id="IPR041447">
    <property type="entry name" value="Mannosidase_ig"/>
</dbReference>
<dbReference type="InterPro" id="IPR054593">
    <property type="entry name" value="Beta-mannosidase-like_N2"/>
</dbReference>
<evidence type="ECO:0000256" key="7">
    <source>
        <dbReference type="ARBA" id="ARBA00022801"/>
    </source>
</evidence>
<evidence type="ECO:0000256" key="10">
    <source>
        <dbReference type="ARBA" id="ARBA00038429"/>
    </source>
</evidence>
<evidence type="ECO:0000259" key="16">
    <source>
        <dbReference type="Pfam" id="PF22666"/>
    </source>
</evidence>
<comment type="catalytic activity">
    <reaction evidence="1">
        <text>Hydrolysis of terminal, non-reducing beta-D-mannose residues in beta-D-mannosides.</text>
        <dbReference type="EC" id="3.2.1.25"/>
    </reaction>
</comment>
<dbReference type="Pfam" id="PF00703">
    <property type="entry name" value="Glyco_hydro_2"/>
    <property type="match status" value="1"/>
</dbReference>
<evidence type="ECO:0000259" key="14">
    <source>
        <dbReference type="Pfam" id="PF17753"/>
    </source>
</evidence>
<dbReference type="InterPro" id="IPR006102">
    <property type="entry name" value="Ig-like_GH2"/>
</dbReference>
<dbReference type="PANTHER" id="PTHR43730">
    <property type="entry name" value="BETA-MANNOSIDASE"/>
    <property type="match status" value="1"/>
</dbReference>
<keyword evidence="7" id="KW-0378">Hydrolase</keyword>
<sequence length="847" mass="97254">MNKSIYLLVYTVLCFGLWSCSKPEKPSSMKMLLSQNWTLQQLGKEATYPSKVPSEVHLDLLNAGIIPDPFYGTNEDSVQWVSQQDWVYKTTFNLEDNWMDFEQIALTCEGLDTYAAVVLNGHQVITSKNMFVGHQADVKQYLKKGENKLEITFQSPLKAVKAQHDALNYEYPASNDAAEEKLSVFTRKAPYQYGWDWGPRLVTMGIFRPISLRAYNHGEIRDLHFQPQLNADESAATVHVDVEVHAVDHEFGEIEIYDQQGQLVGSVGEKLQKGTNHLSTDFKVENPVLWWPNGLGQQHLYEYTAKFKMLGKTVDTQSEKIGFRTIEVVNEPDSLGESFFVKVNGKPVFMKGTNYIPQDNILPRVQKQDYVNMLTAAKEANNNMIRVWGGGIYENDQFYDLCDSLGLLVWQDFMFACTIYPGDADFLQNVKEEAAYNIKRIRNHASLALWCGNNEVQVGWDNWGWHSEFGYTPEDSVKLYKDYEKLFKEVLPEMVDKYDAGRFYYPSSPISNWGDIKDFAIGDNHYWGVWWGKKPFESFNEYVPRFMSEFGFQSFPIMSSIKRFSEEKDWQLDSPVMNTHQKSSIGNITIQEYMQRDYQVPSSFSDFVYVSQILQGHGMQIGMEAQRRNMPFCMGSLVWQLNDVWPAASWSAIDYYGKRKAFYFTMQRAFAPQIISTETKGDQLDIYLVSDLLEKDQGKLTLNWVDFKGKILKSEDKAVKIGAQTSTKILTVDAQLPKGMNPRDTFLKMVYTGTHGTIEKVHYFTKVKDLSLPKANVLMKVKKVSEGFEVTLRSEVLAKDVYVDAGSIDGTFNDNFFDLLPNTPHTILFRTKEDQVKFSTTSIRDTY</sequence>
<evidence type="ECO:0000256" key="6">
    <source>
        <dbReference type="ARBA" id="ARBA00022525"/>
    </source>
</evidence>
<evidence type="ECO:0000256" key="3">
    <source>
        <dbReference type="ARBA" id="ARBA00004740"/>
    </source>
</evidence>
<feature type="domain" description="Mannosidase Ig/CBM-like" evidence="15">
    <location>
        <begin position="683"/>
        <end position="769"/>
    </location>
</feature>
<geneLocation type="plasmid" evidence="17 18">
    <name>pPP3</name>
</geneLocation>
<evidence type="ECO:0000259" key="15">
    <source>
        <dbReference type="Pfam" id="PF17786"/>
    </source>
</evidence>
<evidence type="ECO:0000256" key="9">
    <source>
        <dbReference type="ARBA" id="ARBA00023295"/>
    </source>
</evidence>
<evidence type="ECO:0000313" key="17">
    <source>
        <dbReference type="EMBL" id="BDD01805.1"/>
    </source>
</evidence>
<proteinExistence type="inferred from homology"/>
<dbReference type="Pfam" id="PF17753">
    <property type="entry name" value="Ig_mannosidase"/>
    <property type="match status" value="1"/>
</dbReference>
<comment type="subunit">
    <text evidence="4">Homodimer.</text>
</comment>
<keyword evidence="18" id="KW-1185">Reference proteome</keyword>
<dbReference type="PANTHER" id="PTHR43730:SF1">
    <property type="entry name" value="BETA-MANNOSIDASE"/>
    <property type="match status" value="1"/>
</dbReference>
<comment type="pathway">
    <text evidence="3">Glycan metabolism; N-glycan degradation.</text>
</comment>
<reference evidence="17 18" key="1">
    <citation type="submission" date="2021-12" db="EMBL/GenBank/DDBJ databases">
        <title>Genome sequencing of bacteria with rrn-lacking chromosome and rrn-plasmid.</title>
        <authorList>
            <person name="Anda M."/>
            <person name="Iwasaki W."/>
        </authorList>
    </citation>
    <scope>NUCLEOTIDE SEQUENCE [LARGE SCALE GENOMIC DNA]</scope>
    <source>
        <strain evidence="17 18">NBRC 101262</strain>
        <plasmid evidence="17 18">pPP3</plasmid>
    </source>
</reference>
<dbReference type="InterPro" id="IPR036156">
    <property type="entry name" value="Beta-gal/glucu_dom_sf"/>
</dbReference>
<dbReference type="SUPFAM" id="SSF49303">
    <property type="entry name" value="beta-Galactosidase/glucuronidase domain"/>
    <property type="match status" value="3"/>
</dbReference>
<evidence type="ECO:0000256" key="11">
    <source>
        <dbReference type="ARBA" id="ARBA00041069"/>
    </source>
</evidence>
<dbReference type="InterPro" id="IPR017853">
    <property type="entry name" value="GH"/>
</dbReference>
<feature type="domain" description="Glycoside hydrolase family 2 immunoglobulin-like beta-sandwich" evidence="13">
    <location>
        <begin position="220"/>
        <end position="324"/>
    </location>
</feature>
<dbReference type="Gene3D" id="2.60.40.10">
    <property type="entry name" value="Immunoglobulins"/>
    <property type="match status" value="3"/>
</dbReference>
<evidence type="ECO:0000256" key="1">
    <source>
        <dbReference type="ARBA" id="ARBA00000829"/>
    </source>
</evidence>
<dbReference type="Pfam" id="PF17786">
    <property type="entry name" value="Mannosidase_ig"/>
    <property type="match status" value="1"/>
</dbReference>
<accession>A0ABM7VLD5</accession>
<feature type="domain" description="Beta-mannosidase Ig-fold" evidence="14">
    <location>
        <begin position="772"/>
        <end position="839"/>
    </location>
</feature>
<dbReference type="SUPFAM" id="SSF51445">
    <property type="entry name" value="(Trans)glycosidases"/>
    <property type="match status" value="1"/>
</dbReference>